<gene>
    <name evidence="1" type="ORF">RFI_33039</name>
</gene>
<dbReference type="EMBL" id="ASPP01029460">
    <property type="protein sequence ID" value="ETO04359.1"/>
    <property type="molecule type" value="Genomic_DNA"/>
</dbReference>
<dbReference type="AlphaFoldDB" id="X6LRX8"/>
<reference evidence="1 2" key="1">
    <citation type="journal article" date="2013" name="Curr. Biol.">
        <title>The Genome of the Foraminiferan Reticulomyxa filosa.</title>
        <authorList>
            <person name="Glockner G."/>
            <person name="Hulsmann N."/>
            <person name="Schleicher M."/>
            <person name="Noegel A.A."/>
            <person name="Eichinger L."/>
            <person name="Gallinger C."/>
            <person name="Pawlowski J."/>
            <person name="Sierra R."/>
            <person name="Euteneuer U."/>
            <person name="Pillet L."/>
            <person name="Moustafa A."/>
            <person name="Platzer M."/>
            <person name="Groth M."/>
            <person name="Szafranski K."/>
            <person name="Schliwa M."/>
        </authorList>
    </citation>
    <scope>NUCLEOTIDE SEQUENCE [LARGE SCALE GENOMIC DNA]</scope>
</reference>
<organism evidence="1 2">
    <name type="scientific">Reticulomyxa filosa</name>
    <dbReference type="NCBI Taxonomy" id="46433"/>
    <lineage>
        <taxon>Eukaryota</taxon>
        <taxon>Sar</taxon>
        <taxon>Rhizaria</taxon>
        <taxon>Retaria</taxon>
        <taxon>Foraminifera</taxon>
        <taxon>Monothalamids</taxon>
        <taxon>Reticulomyxidae</taxon>
        <taxon>Reticulomyxa</taxon>
    </lineage>
</organism>
<keyword evidence="2" id="KW-1185">Reference proteome</keyword>
<proteinExistence type="predicted"/>
<sequence>MNVVKDAERILYQEPNLIHSFDYWTTDIFNKTTNIIGLQFNVNNYNKFFFLRYLMTFKRDELKCKFKNGLIKIFCGNARYSKIMKKGDVNESPKKKSIENEFKKWKIAIRLEQDKYNPVVWCLNQEDLLLFFQSVPPGEDCLK</sequence>
<protein>
    <submittedName>
        <fullName evidence="1">Uncharacterized protein</fullName>
    </submittedName>
</protein>
<evidence type="ECO:0000313" key="2">
    <source>
        <dbReference type="Proteomes" id="UP000023152"/>
    </source>
</evidence>
<accession>X6LRX8</accession>
<comment type="caution">
    <text evidence="1">The sequence shown here is derived from an EMBL/GenBank/DDBJ whole genome shotgun (WGS) entry which is preliminary data.</text>
</comment>
<name>X6LRX8_RETFI</name>
<dbReference type="Proteomes" id="UP000023152">
    <property type="component" value="Unassembled WGS sequence"/>
</dbReference>
<evidence type="ECO:0000313" key="1">
    <source>
        <dbReference type="EMBL" id="ETO04359.1"/>
    </source>
</evidence>